<sequence>MTAKAFEVPQKVFRIMKGANFPWFIAGGWTIDLYLFRITREYSDIEICIFRADHFALRDRFA</sequence>
<accession>A0A9D5KDN8</accession>
<name>A0A9D5KDN8_UNCW3</name>
<organism evidence="1 2">
    <name type="scientific">candidate division WOR-3 bacterium</name>
    <dbReference type="NCBI Taxonomy" id="2052148"/>
    <lineage>
        <taxon>Bacteria</taxon>
        <taxon>Bacteria division WOR-3</taxon>
    </lineage>
</organism>
<gene>
    <name evidence="1" type="ORF">GF359_10425</name>
</gene>
<reference evidence="1" key="1">
    <citation type="submission" date="2019-11" db="EMBL/GenBank/DDBJ databases">
        <title>Microbial mats filling the niche in hypersaline microbial mats.</title>
        <authorList>
            <person name="Wong H.L."/>
            <person name="Macleod F.I."/>
            <person name="White R.A. III"/>
            <person name="Burns B.P."/>
        </authorList>
    </citation>
    <scope>NUCLEOTIDE SEQUENCE</scope>
    <source>
        <strain evidence="1">Bin_327</strain>
    </source>
</reference>
<dbReference type="InterPro" id="IPR019646">
    <property type="entry name" value="Aminoglyc_AdlTrfase"/>
</dbReference>
<protein>
    <submittedName>
        <fullName evidence="1">Uncharacterized protein</fullName>
    </submittedName>
</protein>
<dbReference type="AlphaFoldDB" id="A0A9D5KDN8"/>
<dbReference type="Pfam" id="PF10706">
    <property type="entry name" value="Aminoglyc_resit"/>
    <property type="match status" value="1"/>
</dbReference>
<dbReference type="Proteomes" id="UP000630660">
    <property type="component" value="Unassembled WGS sequence"/>
</dbReference>
<evidence type="ECO:0000313" key="2">
    <source>
        <dbReference type="Proteomes" id="UP000630660"/>
    </source>
</evidence>
<proteinExistence type="predicted"/>
<evidence type="ECO:0000313" key="1">
    <source>
        <dbReference type="EMBL" id="MBD3365616.1"/>
    </source>
</evidence>
<comment type="caution">
    <text evidence="1">The sequence shown here is derived from an EMBL/GenBank/DDBJ whole genome shotgun (WGS) entry which is preliminary data.</text>
</comment>
<dbReference type="Gene3D" id="3.30.460.40">
    <property type="match status" value="1"/>
</dbReference>
<dbReference type="EMBL" id="WJKJ01000344">
    <property type="protein sequence ID" value="MBD3365616.1"/>
    <property type="molecule type" value="Genomic_DNA"/>
</dbReference>